<evidence type="ECO:0000313" key="2">
    <source>
        <dbReference type="Proteomes" id="UP000034022"/>
    </source>
</evidence>
<dbReference type="Proteomes" id="UP000034022">
    <property type="component" value="Unassembled WGS sequence"/>
</dbReference>
<sequence>MSSYINYGKDMSEANNLLLKHFGYGKLPSRYEDFMKIPQWLRKMIAKNIPLVLSDNYEHFMACLPGKKYAAHHVLVRKQLGGFTVAAGFWKWLEFLSHQITHNEVDLVADFQSGKHNGHPRQFNAEYWHHVVDDFDGYLPIRIECVGEGAVFTGVPFPIAEIYGEKPAVWVNEPMYIQIGQLTHVATIAAQFAEVLGDPWRFIEVAFRALQNCEFSDDMLLAMLIGGGIISTSNDLGAFINGAPFKSAGTTGHCFYQQWKKFIDSLRALLGSELGPYCTVLLDIIKHDYGFKDLQQLLGEGYPAPFAERPDSGDTLKLGMHDLTVLQDEGKMINVVFEDGHKPLDVLEAEKKRKQYGLSKERAIHGAGGAFIGPRRALEVANKACLFHDGTPKEPIDTVETMKICLDDTMKQSVPGRVEWFINNDTGVYILGEKGESAPPNYSSQKVLLYDGLTNPGKPFFNPEYTHESLARSLAIQNGVERSSLQRKTLGPDFTRDIGENKTGIAMTKALRQKRSKIREEALKQVR</sequence>
<name>A0A0G0JSR3_9BACT</name>
<dbReference type="AlphaFoldDB" id="A0A0G0JSR3"/>
<dbReference type="SUPFAM" id="SSF51690">
    <property type="entry name" value="Nicotinate/Quinolinate PRTase C-terminal domain-like"/>
    <property type="match status" value="1"/>
</dbReference>
<reference evidence="1 2" key="1">
    <citation type="journal article" date="2015" name="Nature">
        <title>rRNA introns, odd ribosomes, and small enigmatic genomes across a large radiation of phyla.</title>
        <authorList>
            <person name="Brown C.T."/>
            <person name="Hug L.A."/>
            <person name="Thomas B.C."/>
            <person name="Sharon I."/>
            <person name="Castelle C.J."/>
            <person name="Singh A."/>
            <person name="Wilkins M.J."/>
            <person name="Williams K.H."/>
            <person name="Banfield J.F."/>
        </authorList>
    </citation>
    <scope>NUCLEOTIDE SEQUENCE [LARGE SCALE GENOMIC DNA]</scope>
</reference>
<evidence type="ECO:0008006" key="3">
    <source>
        <dbReference type="Google" id="ProtNLM"/>
    </source>
</evidence>
<protein>
    <recommendedName>
        <fullName evidence="3">Nicotinate phosphoribosyltransferase</fullName>
    </recommendedName>
</protein>
<dbReference type="InterPro" id="IPR036068">
    <property type="entry name" value="Nicotinate_pribotase-like_C"/>
</dbReference>
<comment type="caution">
    <text evidence="1">The sequence shown here is derived from an EMBL/GenBank/DDBJ whole genome shotgun (WGS) entry which is preliminary data.</text>
</comment>
<accession>A0A0G0JSR3</accession>
<dbReference type="GO" id="GO:0009435">
    <property type="term" value="P:NAD+ biosynthetic process"/>
    <property type="evidence" value="ECO:0007669"/>
    <property type="project" value="InterPro"/>
</dbReference>
<dbReference type="EMBL" id="LBUU01000004">
    <property type="protein sequence ID" value="KKQ70578.1"/>
    <property type="molecule type" value="Genomic_DNA"/>
</dbReference>
<evidence type="ECO:0000313" key="1">
    <source>
        <dbReference type="EMBL" id="KKQ70578.1"/>
    </source>
</evidence>
<organism evidence="1 2">
    <name type="scientific">Candidatus Falkowbacteria bacterium GW2011_GWE1_38_31</name>
    <dbReference type="NCBI Taxonomy" id="1618638"/>
    <lineage>
        <taxon>Bacteria</taxon>
        <taxon>Candidatus Falkowiibacteriota</taxon>
    </lineage>
</organism>
<gene>
    <name evidence="1" type="ORF">US91_C0004G0063</name>
</gene>
<proteinExistence type="predicted"/>